<dbReference type="Gene3D" id="3.30.70.2120">
    <property type="match status" value="1"/>
</dbReference>
<keyword evidence="3" id="KW-0175">Coiled coil</keyword>
<evidence type="ECO:0000256" key="2">
    <source>
        <dbReference type="ARBA" id="ARBA00011255"/>
    </source>
</evidence>
<dbReference type="InterPro" id="IPR040026">
    <property type="entry name" value="FliD"/>
</dbReference>
<feature type="domain" description="Flagellar hook-associated protein 2 N-terminal" evidence="6">
    <location>
        <begin position="10"/>
        <end position="103"/>
    </location>
</feature>
<dbReference type="RefSeq" id="WP_038085656.1">
    <property type="nucleotide sequence ID" value="NZ_JMIR01000006.1"/>
</dbReference>
<feature type="domain" description="Flagellar hook-associated protein 2 C-terminal" evidence="7">
    <location>
        <begin position="214"/>
        <end position="503"/>
    </location>
</feature>
<evidence type="ECO:0000259" key="6">
    <source>
        <dbReference type="Pfam" id="PF02465"/>
    </source>
</evidence>
<keyword evidence="5" id="KW-0964">Secreted</keyword>
<keyword evidence="9" id="KW-1185">Reference proteome</keyword>
<proteinExistence type="inferred from homology"/>
<dbReference type="Proteomes" id="UP000027931">
    <property type="component" value="Unassembled WGS sequence"/>
</dbReference>
<dbReference type="InterPro" id="IPR010810">
    <property type="entry name" value="Flagellin_hook_IN_motif"/>
</dbReference>
<dbReference type="InterPro" id="IPR010809">
    <property type="entry name" value="FliD_C"/>
</dbReference>
<dbReference type="Pfam" id="PF07195">
    <property type="entry name" value="FliD_C"/>
    <property type="match status" value="1"/>
</dbReference>
<dbReference type="GO" id="GO:0007155">
    <property type="term" value="P:cell adhesion"/>
    <property type="evidence" value="ECO:0007669"/>
    <property type="project" value="InterPro"/>
</dbReference>
<comment type="similarity">
    <text evidence="1 5">Belongs to the FliD family.</text>
</comment>
<reference evidence="8 9" key="1">
    <citation type="journal article" date="2013" name="Int. J. Syst. Evol. Microbiol.">
        <title>Tumebacillus flagellatus sp. nov., an alpha-amylase/pullulanase-producing bacterium isolated from cassava wastewater.</title>
        <authorList>
            <person name="Wang Q."/>
            <person name="Xie N."/>
            <person name="Qin Y."/>
            <person name="Shen N."/>
            <person name="Zhu J."/>
            <person name="Mi H."/>
            <person name="Huang R."/>
        </authorList>
    </citation>
    <scope>NUCLEOTIDE SEQUENCE [LARGE SCALE GENOMIC DNA]</scope>
    <source>
        <strain evidence="8 9">GST4</strain>
    </source>
</reference>
<dbReference type="eggNOG" id="COG1345">
    <property type="taxonomic scope" value="Bacteria"/>
</dbReference>
<dbReference type="GO" id="GO:0009421">
    <property type="term" value="C:bacterial-type flagellum filament cap"/>
    <property type="evidence" value="ECO:0007669"/>
    <property type="project" value="InterPro"/>
</dbReference>
<comment type="subunit">
    <text evidence="2 5">Homopentamer.</text>
</comment>
<gene>
    <name evidence="8" type="ORF">EL26_06310</name>
</gene>
<evidence type="ECO:0000256" key="1">
    <source>
        <dbReference type="ARBA" id="ARBA00009764"/>
    </source>
</evidence>
<dbReference type="GO" id="GO:0071973">
    <property type="term" value="P:bacterial-type flagellum-dependent cell motility"/>
    <property type="evidence" value="ECO:0007669"/>
    <property type="project" value="TreeGrafter"/>
</dbReference>
<comment type="subcellular location">
    <subcellularLocation>
        <location evidence="5">Secreted</location>
    </subcellularLocation>
    <subcellularLocation>
        <location evidence="5">Bacterial flagellum</location>
    </subcellularLocation>
</comment>
<dbReference type="Pfam" id="PF07196">
    <property type="entry name" value="Flagellin_IN"/>
    <property type="match status" value="1"/>
</dbReference>
<dbReference type="Pfam" id="PF02465">
    <property type="entry name" value="FliD_N"/>
    <property type="match status" value="1"/>
</dbReference>
<dbReference type="EMBL" id="JMIR01000006">
    <property type="protein sequence ID" value="KEO84073.1"/>
    <property type="molecule type" value="Genomic_DNA"/>
</dbReference>
<protein>
    <recommendedName>
        <fullName evidence="5">Flagellar hook-associated protein 2</fullName>
        <shortName evidence="5">HAP2</shortName>
    </recommendedName>
    <alternativeName>
        <fullName evidence="5">Flagellar cap protein</fullName>
    </alternativeName>
</protein>
<dbReference type="PANTHER" id="PTHR30288">
    <property type="entry name" value="FLAGELLAR CAP/ASSEMBLY PROTEIN FLID"/>
    <property type="match status" value="1"/>
</dbReference>
<dbReference type="InterPro" id="IPR003481">
    <property type="entry name" value="FliD_N"/>
</dbReference>
<evidence type="ECO:0000256" key="5">
    <source>
        <dbReference type="RuleBase" id="RU362066"/>
    </source>
</evidence>
<evidence type="ECO:0000256" key="4">
    <source>
        <dbReference type="ARBA" id="ARBA00023143"/>
    </source>
</evidence>
<organism evidence="8 9">
    <name type="scientific">Tumebacillus flagellatus</name>
    <dbReference type="NCBI Taxonomy" id="1157490"/>
    <lineage>
        <taxon>Bacteria</taxon>
        <taxon>Bacillati</taxon>
        <taxon>Bacillota</taxon>
        <taxon>Bacilli</taxon>
        <taxon>Bacillales</taxon>
        <taxon>Alicyclobacillaceae</taxon>
        <taxon>Tumebacillus</taxon>
    </lineage>
</organism>
<evidence type="ECO:0000313" key="8">
    <source>
        <dbReference type="EMBL" id="KEO84073.1"/>
    </source>
</evidence>
<dbReference type="AlphaFoldDB" id="A0A074LVL3"/>
<name>A0A074LVL3_9BACL</name>
<evidence type="ECO:0000256" key="3">
    <source>
        <dbReference type="ARBA" id="ARBA00023054"/>
    </source>
</evidence>
<comment type="caution">
    <text evidence="8">The sequence shown here is derived from an EMBL/GenBank/DDBJ whole genome shotgun (WGS) entry which is preliminary data.</text>
</comment>
<sequence length="515" mass="54540">MTTHISGFASGLDVDSLVKQMMQAKKVPVDKMKQQQQTLVWKRDQYRSMNTMLSQLKDAANALRFSSTLAAKKVTAGSSAVSVSGNPNAVIGTQTLTVQQLATGGAMVSSSTVSSTASMAASATTLSVNGTNITINDGATVSDVVKAINAQSGTTGVSASYDTTTQRMYLNTSKTGAVAQINLSVTDADTGGDGNLLSNLGLAATGVTTATAAGQDAIVNFNGVSNIHQSSNSFTLNNINFQLLQPPAKDASGNNVPYDVTITVTADVDKAVDAVKNFVNTYNDIISKVYDKTHEQRYRDFPPLTDDQKASMKDTDIANWNDKAQSGLLQNDMTLNSALNQFRSVLGATMTGVPAGQYNSLDQVGITTAKPGNSTSYMEHGKLYLDEAKLRETLMSNPDQVMSLFGKANTVSTVTKPDGSTSVKPNLDGGFASNLYTVLNAKMKEITGLAGSTTSQADTSTLGLQISSWSTKITDANNKLSTYEQQYYNQFSKLEAAMNKANSQSSMFSSMMSSN</sequence>
<dbReference type="GO" id="GO:0009424">
    <property type="term" value="C:bacterial-type flagellum hook"/>
    <property type="evidence" value="ECO:0007669"/>
    <property type="project" value="UniProtKB-UniRule"/>
</dbReference>
<dbReference type="GO" id="GO:0005576">
    <property type="term" value="C:extracellular region"/>
    <property type="evidence" value="ECO:0007669"/>
    <property type="project" value="UniProtKB-SubCell"/>
</dbReference>
<accession>A0A074LVL3</accession>
<dbReference type="OrthoDB" id="9776025at2"/>
<evidence type="ECO:0000313" key="9">
    <source>
        <dbReference type="Proteomes" id="UP000027931"/>
    </source>
</evidence>
<dbReference type="STRING" id="1157490.EL26_06310"/>
<dbReference type="PANTHER" id="PTHR30288:SF0">
    <property type="entry name" value="FLAGELLAR HOOK-ASSOCIATED PROTEIN 2"/>
    <property type="match status" value="1"/>
</dbReference>
<evidence type="ECO:0000259" key="7">
    <source>
        <dbReference type="Pfam" id="PF07195"/>
    </source>
</evidence>
<comment type="function">
    <text evidence="5">Required for morphogenesis and for the elongation of the flagellar filament by facilitating polymerization of the flagellin monomers at the tip of growing filament. Forms a capping structure, which prevents flagellin subunits (transported through the central channel of the flagellum) from leaking out without polymerization at the distal end.</text>
</comment>
<keyword evidence="4 5" id="KW-0975">Bacterial flagellum</keyword>